<protein>
    <recommendedName>
        <fullName evidence="3">Outer membrane protein beta-barrel domain-containing protein</fullName>
    </recommendedName>
</protein>
<proteinExistence type="predicted"/>
<gene>
    <name evidence="1" type="ORF">OMM_11496</name>
</gene>
<accession>A0A1V1NY73</accession>
<dbReference type="Proteomes" id="UP000189670">
    <property type="component" value="Unassembled WGS sequence"/>
</dbReference>
<evidence type="ECO:0000313" key="1">
    <source>
        <dbReference type="EMBL" id="ETR67530.1"/>
    </source>
</evidence>
<dbReference type="EMBL" id="ATBP01001336">
    <property type="protein sequence ID" value="ETR67530.1"/>
    <property type="molecule type" value="Genomic_DNA"/>
</dbReference>
<evidence type="ECO:0008006" key="3">
    <source>
        <dbReference type="Google" id="ProtNLM"/>
    </source>
</evidence>
<dbReference type="Gene3D" id="2.40.160.60">
    <property type="entry name" value="Outer membrane protein transport protein (OMPP1/FadL/TodX)"/>
    <property type="match status" value="1"/>
</dbReference>
<name>A0A1V1NY73_9BACT</name>
<comment type="caution">
    <text evidence="1">The sequence shown here is derived from an EMBL/GenBank/DDBJ whole genome shotgun (WGS) entry which is preliminary data.</text>
</comment>
<sequence length="128" mass="15106">MDPTVQVRLGAEYLWNYNNDYFIPVRGGAFYDPAPGDKHSDDFWGFTIGTGLTKHHQFSIDIAYQYRQGNDIQTVDLSHLGFSQDVSEHSLFFSLIYYWKADFWDKANKDEEMYKKYFPKRPGEIKEK</sequence>
<reference evidence="2" key="1">
    <citation type="submission" date="2012-11" db="EMBL/GenBank/DDBJ databases">
        <authorList>
            <person name="Lucero-Rivera Y.E."/>
            <person name="Tovar-Ramirez D."/>
        </authorList>
    </citation>
    <scope>NUCLEOTIDE SEQUENCE [LARGE SCALE GENOMIC DNA]</scope>
    <source>
        <strain evidence="2">Araruama</strain>
    </source>
</reference>
<evidence type="ECO:0000313" key="2">
    <source>
        <dbReference type="Proteomes" id="UP000189670"/>
    </source>
</evidence>
<organism evidence="1 2">
    <name type="scientific">Candidatus Magnetoglobus multicellularis str. Araruama</name>
    <dbReference type="NCBI Taxonomy" id="890399"/>
    <lineage>
        <taxon>Bacteria</taxon>
        <taxon>Pseudomonadati</taxon>
        <taxon>Thermodesulfobacteriota</taxon>
        <taxon>Desulfobacteria</taxon>
        <taxon>Desulfobacterales</taxon>
        <taxon>Desulfobacteraceae</taxon>
        <taxon>Candidatus Magnetoglobus</taxon>
    </lineage>
</organism>
<dbReference type="AlphaFoldDB" id="A0A1V1NY73"/>